<proteinExistence type="predicted"/>
<sequence>MKLCVVISLSALAKEVLKDHDTIFTNHDVCIAVRVATYRGQSIVSSPYGCMAAVVEGMQNITAFITYELWTLAAMK</sequence>
<organism evidence="1 2">
    <name type="scientific">Chenopodium quinoa</name>
    <name type="common">Quinoa</name>
    <dbReference type="NCBI Taxonomy" id="63459"/>
    <lineage>
        <taxon>Eukaryota</taxon>
        <taxon>Viridiplantae</taxon>
        <taxon>Streptophyta</taxon>
        <taxon>Embryophyta</taxon>
        <taxon>Tracheophyta</taxon>
        <taxon>Spermatophyta</taxon>
        <taxon>Magnoliopsida</taxon>
        <taxon>eudicotyledons</taxon>
        <taxon>Gunneridae</taxon>
        <taxon>Pentapetalae</taxon>
        <taxon>Caryophyllales</taxon>
        <taxon>Chenopodiaceae</taxon>
        <taxon>Chenopodioideae</taxon>
        <taxon>Atripliceae</taxon>
        <taxon>Chenopodium</taxon>
    </lineage>
</organism>
<dbReference type="Gramene" id="AUR62027279-RA">
    <property type="protein sequence ID" value="AUR62027279-RA:cds"/>
    <property type="gene ID" value="AUR62027279"/>
</dbReference>
<accession>A0A803MCT6</accession>
<evidence type="ECO:0000313" key="1">
    <source>
        <dbReference type="EnsemblPlants" id="AUR62027279-RA:cds"/>
    </source>
</evidence>
<dbReference type="AlphaFoldDB" id="A0A803MCT6"/>
<evidence type="ECO:0000313" key="2">
    <source>
        <dbReference type="Proteomes" id="UP000596660"/>
    </source>
</evidence>
<name>A0A803MCT6_CHEQI</name>
<dbReference type="PANTHER" id="PTHR47951">
    <property type="entry name" value="OS08G0547900 PROTEIN"/>
    <property type="match status" value="1"/>
</dbReference>
<dbReference type="PANTHER" id="PTHR47951:SF3">
    <property type="entry name" value="CYTOCHROME P450, FAMILY 706, SUBFAMILY A, POLYPEPTIDE 4"/>
    <property type="match status" value="1"/>
</dbReference>
<reference evidence="1" key="2">
    <citation type="submission" date="2021-03" db="UniProtKB">
        <authorList>
            <consortium name="EnsemblPlants"/>
        </authorList>
    </citation>
    <scope>IDENTIFICATION</scope>
</reference>
<dbReference type="EnsemblPlants" id="AUR62027279-RA">
    <property type="protein sequence ID" value="AUR62027279-RA:cds"/>
    <property type="gene ID" value="AUR62027279"/>
</dbReference>
<dbReference type="Proteomes" id="UP000596660">
    <property type="component" value="Unplaced"/>
</dbReference>
<reference evidence="1" key="1">
    <citation type="journal article" date="2017" name="Nature">
        <title>The genome of Chenopodium quinoa.</title>
        <authorList>
            <person name="Jarvis D.E."/>
            <person name="Ho Y.S."/>
            <person name="Lightfoot D.J."/>
            <person name="Schmoeckel S.M."/>
            <person name="Li B."/>
            <person name="Borm T.J.A."/>
            <person name="Ohyanagi H."/>
            <person name="Mineta K."/>
            <person name="Michell C.T."/>
            <person name="Saber N."/>
            <person name="Kharbatia N.M."/>
            <person name="Rupper R.R."/>
            <person name="Sharp A.R."/>
            <person name="Dally N."/>
            <person name="Boughton B.A."/>
            <person name="Woo Y.H."/>
            <person name="Gao G."/>
            <person name="Schijlen E.G.W.M."/>
            <person name="Guo X."/>
            <person name="Momin A.A."/>
            <person name="Negrao S."/>
            <person name="Al-Babili S."/>
            <person name="Gehring C."/>
            <person name="Roessner U."/>
            <person name="Jung C."/>
            <person name="Murphy K."/>
            <person name="Arold S.T."/>
            <person name="Gojobori T."/>
            <person name="van der Linden C.G."/>
            <person name="van Loo E.N."/>
            <person name="Jellen E.N."/>
            <person name="Maughan P.J."/>
            <person name="Tester M."/>
        </authorList>
    </citation>
    <scope>NUCLEOTIDE SEQUENCE [LARGE SCALE GENOMIC DNA]</scope>
    <source>
        <strain evidence="1">cv. PI 614886</strain>
    </source>
</reference>
<protein>
    <submittedName>
        <fullName evidence="1">Uncharacterized protein</fullName>
    </submittedName>
</protein>
<keyword evidence="2" id="KW-1185">Reference proteome</keyword>